<dbReference type="PANTHER" id="PTHR39430:SF1">
    <property type="entry name" value="PROTEASE"/>
    <property type="match status" value="1"/>
</dbReference>
<feature type="transmembrane region" description="Helical" evidence="2">
    <location>
        <begin position="81"/>
        <end position="103"/>
    </location>
</feature>
<feature type="transmembrane region" description="Helical" evidence="2">
    <location>
        <begin position="137"/>
        <end position="155"/>
    </location>
</feature>
<accession>A0ABW2HTA9</accession>
<dbReference type="Pfam" id="PF02517">
    <property type="entry name" value="Rce1-like"/>
    <property type="match status" value="1"/>
</dbReference>
<keyword evidence="5" id="KW-1185">Reference proteome</keyword>
<proteinExistence type="predicted"/>
<keyword evidence="2" id="KW-1133">Transmembrane helix</keyword>
<dbReference type="EMBL" id="JBHTBJ010000011">
    <property type="protein sequence ID" value="MFC7275760.1"/>
    <property type="molecule type" value="Genomic_DNA"/>
</dbReference>
<dbReference type="EC" id="3.4.-.-" evidence="4"/>
<gene>
    <name evidence="4" type="ORF">ACFQS1_17360</name>
</gene>
<sequence length="272" mass="28830">MELTPFTATLWLIFLFFAVIAIATRVRGRVRLGFTWRRPAPWGDAGRGVLIGLAAMAAVFCVELAAGLIDVDRVAPSGSRLLAALGMFVPWAIFEELAFRVLILVGALVLFKRPWAALAVSALLFGLAHVPNDDATALSVLSTVVGGCMYGLAFLRTGRLWLPLLLHLTWNFAQGPIFGFPVSGDTDHSTAFILQHASAGPAAVTGGAYGPEGGLLGISARLLVIGLVLLATHQTYRSPLLLGQQPRDTPRDHSHPPATAGGPSRATDPARP</sequence>
<feature type="transmembrane region" description="Helical" evidence="2">
    <location>
        <begin position="6"/>
        <end position="27"/>
    </location>
</feature>
<keyword evidence="2" id="KW-0812">Transmembrane</keyword>
<keyword evidence="2" id="KW-0472">Membrane</keyword>
<dbReference type="Proteomes" id="UP001596548">
    <property type="component" value="Unassembled WGS sequence"/>
</dbReference>
<keyword evidence="4" id="KW-0378">Hydrolase</keyword>
<evidence type="ECO:0000313" key="4">
    <source>
        <dbReference type="EMBL" id="MFC7275760.1"/>
    </source>
</evidence>
<dbReference type="RefSeq" id="WP_378969261.1">
    <property type="nucleotide sequence ID" value="NZ_JBHTBJ010000011.1"/>
</dbReference>
<evidence type="ECO:0000256" key="1">
    <source>
        <dbReference type="SAM" id="MobiDB-lite"/>
    </source>
</evidence>
<comment type="caution">
    <text evidence="4">The sequence shown here is derived from an EMBL/GenBank/DDBJ whole genome shotgun (WGS) entry which is preliminary data.</text>
</comment>
<organism evidence="4 5">
    <name type="scientific">Paractinoplanes rhizophilus</name>
    <dbReference type="NCBI Taxonomy" id="1416877"/>
    <lineage>
        <taxon>Bacteria</taxon>
        <taxon>Bacillati</taxon>
        <taxon>Actinomycetota</taxon>
        <taxon>Actinomycetes</taxon>
        <taxon>Micromonosporales</taxon>
        <taxon>Micromonosporaceae</taxon>
        <taxon>Paractinoplanes</taxon>
    </lineage>
</organism>
<dbReference type="GO" id="GO:0016787">
    <property type="term" value="F:hydrolase activity"/>
    <property type="evidence" value="ECO:0007669"/>
    <property type="project" value="UniProtKB-KW"/>
</dbReference>
<feature type="transmembrane region" description="Helical" evidence="2">
    <location>
        <begin position="115"/>
        <end position="131"/>
    </location>
</feature>
<evidence type="ECO:0000256" key="2">
    <source>
        <dbReference type="SAM" id="Phobius"/>
    </source>
</evidence>
<dbReference type="PANTHER" id="PTHR39430">
    <property type="entry name" value="MEMBRANE-ASSOCIATED PROTEASE-RELATED"/>
    <property type="match status" value="1"/>
</dbReference>
<reference evidence="5" key="1">
    <citation type="journal article" date="2019" name="Int. J. Syst. Evol. Microbiol.">
        <title>The Global Catalogue of Microorganisms (GCM) 10K type strain sequencing project: providing services to taxonomists for standard genome sequencing and annotation.</title>
        <authorList>
            <consortium name="The Broad Institute Genomics Platform"/>
            <consortium name="The Broad Institute Genome Sequencing Center for Infectious Disease"/>
            <person name="Wu L."/>
            <person name="Ma J."/>
        </authorList>
    </citation>
    <scope>NUCLEOTIDE SEQUENCE [LARGE SCALE GENOMIC DNA]</scope>
    <source>
        <strain evidence="5">XZYJT-10</strain>
    </source>
</reference>
<name>A0ABW2HTA9_9ACTN</name>
<feature type="domain" description="CAAX prenyl protease 2/Lysostaphin resistance protein A-like" evidence="3">
    <location>
        <begin position="81"/>
        <end position="172"/>
    </location>
</feature>
<evidence type="ECO:0000259" key="3">
    <source>
        <dbReference type="Pfam" id="PF02517"/>
    </source>
</evidence>
<dbReference type="InterPro" id="IPR003675">
    <property type="entry name" value="Rce1/LyrA-like_dom"/>
</dbReference>
<feature type="transmembrane region" description="Helical" evidence="2">
    <location>
        <begin position="48"/>
        <end position="69"/>
    </location>
</feature>
<evidence type="ECO:0000313" key="5">
    <source>
        <dbReference type="Proteomes" id="UP001596548"/>
    </source>
</evidence>
<feature type="region of interest" description="Disordered" evidence="1">
    <location>
        <begin position="240"/>
        <end position="272"/>
    </location>
</feature>
<protein>
    <submittedName>
        <fullName evidence="4">CPBP family intramembrane glutamic endopeptidase</fullName>
        <ecNumber evidence="4">3.4.-.-</ecNumber>
    </submittedName>
</protein>